<protein>
    <recommendedName>
        <fullName evidence="3">Methyltransferase small domain-containing protein</fullName>
    </recommendedName>
</protein>
<feature type="domain" description="Methyltransferase small" evidence="3">
    <location>
        <begin position="26"/>
        <end position="110"/>
    </location>
</feature>
<dbReference type="InterPro" id="IPR007848">
    <property type="entry name" value="Small_mtfrase_dom"/>
</dbReference>
<dbReference type="AlphaFoldDB" id="L1J116"/>
<keyword evidence="6" id="KW-1185">Reference proteome</keyword>
<evidence type="ECO:0000313" key="4">
    <source>
        <dbReference type="EMBL" id="EKX42223.1"/>
    </source>
</evidence>
<dbReference type="Proteomes" id="UP000011087">
    <property type="component" value="Unassembled WGS sequence"/>
</dbReference>
<dbReference type="PaxDb" id="55529-EKX42223"/>
<dbReference type="KEGG" id="gtt:GUITHDRAFT_111786"/>
<dbReference type="OMA" id="YNTHARA"/>
<reference evidence="6" key="2">
    <citation type="submission" date="2012-11" db="EMBL/GenBank/DDBJ databases">
        <authorList>
            <person name="Kuo A."/>
            <person name="Curtis B.A."/>
            <person name="Tanifuji G."/>
            <person name="Burki F."/>
            <person name="Gruber A."/>
            <person name="Irimia M."/>
            <person name="Maruyama S."/>
            <person name="Arias M.C."/>
            <person name="Ball S.G."/>
            <person name="Gile G.H."/>
            <person name="Hirakawa Y."/>
            <person name="Hopkins J.F."/>
            <person name="Rensing S.A."/>
            <person name="Schmutz J."/>
            <person name="Symeonidi A."/>
            <person name="Elias M."/>
            <person name="Eveleigh R.J."/>
            <person name="Herman E.K."/>
            <person name="Klute M.J."/>
            <person name="Nakayama T."/>
            <person name="Obornik M."/>
            <person name="Reyes-Prieto A."/>
            <person name="Armbrust E.V."/>
            <person name="Aves S.J."/>
            <person name="Beiko R.G."/>
            <person name="Coutinho P."/>
            <person name="Dacks J.B."/>
            <person name="Durnford D.G."/>
            <person name="Fast N.M."/>
            <person name="Green B.R."/>
            <person name="Grisdale C."/>
            <person name="Hempe F."/>
            <person name="Henrissat B."/>
            <person name="Hoppner M.P."/>
            <person name="Ishida K.-I."/>
            <person name="Kim E."/>
            <person name="Koreny L."/>
            <person name="Kroth P.G."/>
            <person name="Liu Y."/>
            <person name="Malik S.-B."/>
            <person name="Maier U.G."/>
            <person name="McRose D."/>
            <person name="Mock T."/>
            <person name="Neilson J.A."/>
            <person name="Onodera N.T."/>
            <person name="Poole A.M."/>
            <person name="Pritham E.J."/>
            <person name="Richards T.A."/>
            <person name="Rocap G."/>
            <person name="Roy S.W."/>
            <person name="Sarai C."/>
            <person name="Schaack S."/>
            <person name="Shirato S."/>
            <person name="Slamovits C.H."/>
            <person name="Spencer D.F."/>
            <person name="Suzuki S."/>
            <person name="Worden A.Z."/>
            <person name="Zauner S."/>
            <person name="Barry K."/>
            <person name="Bell C."/>
            <person name="Bharti A.K."/>
            <person name="Crow J.A."/>
            <person name="Grimwood J."/>
            <person name="Kramer R."/>
            <person name="Lindquist E."/>
            <person name="Lucas S."/>
            <person name="Salamov A."/>
            <person name="McFadden G.I."/>
            <person name="Lane C.E."/>
            <person name="Keeling P.J."/>
            <person name="Gray M.W."/>
            <person name="Grigoriev I.V."/>
            <person name="Archibald J.M."/>
        </authorList>
    </citation>
    <scope>NUCLEOTIDE SEQUENCE</scope>
    <source>
        <strain evidence="6">CCMP2712</strain>
    </source>
</reference>
<keyword evidence="2" id="KW-0808">Transferase</keyword>
<dbReference type="PANTHER" id="PTHR47816:SF4">
    <property type="entry name" value="RIBOSOMAL RNA SMALL SUBUNIT METHYLTRANSFERASE C"/>
    <property type="match status" value="1"/>
</dbReference>
<dbReference type="SUPFAM" id="SSF53335">
    <property type="entry name" value="S-adenosyl-L-methionine-dependent methyltransferases"/>
    <property type="match status" value="1"/>
</dbReference>
<dbReference type="Gene3D" id="3.40.50.150">
    <property type="entry name" value="Vaccinia Virus protein VP39"/>
    <property type="match status" value="1"/>
</dbReference>
<dbReference type="eggNOG" id="ENOG502SWAC">
    <property type="taxonomic scope" value="Eukaryota"/>
</dbReference>
<dbReference type="PANTHER" id="PTHR47816">
    <property type="entry name" value="RIBOSOMAL RNA SMALL SUBUNIT METHYLTRANSFERASE C"/>
    <property type="match status" value="1"/>
</dbReference>
<dbReference type="HOGENOM" id="CLU_1167769_0_0_1"/>
<accession>L1J116</accession>
<evidence type="ECO:0000256" key="2">
    <source>
        <dbReference type="ARBA" id="ARBA00022679"/>
    </source>
</evidence>
<evidence type="ECO:0000313" key="5">
    <source>
        <dbReference type="EnsemblProtists" id="EKX42223"/>
    </source>
</evidence>
<keyword evidence="1" id="KW-0489">Methyltransferase</keyword>
<dbReference type="CDD" id="cd02440">
    <property type="entry name" value="AdoMet_MTases"/>
    <property type="match status" value="1"/>
</dbReference>
<evidence type="ECO:0000256" key="1">
    <source>
        <dbReference type="ARBA" id="ARBA00022603"/>
    </source>
</evidence>
<dbReference type="InterPro" id="IPR029063">
    <property type="entry name" value="SAM-dependent_MTases_sf"/>
</dbReference>
<evidence type="ECO:0000259" key="3">
    <source>
        <dbReference type="Pfam" id="PF05175"/>
    </source>
</evidence>
<dbReference type="InterPro" id="IPR046977">
    <property type="entry name" value="RsmC/RlmG"/>
</dbReference>
<dbReference type="EnsemblProtists" id="EKX42223">
    <property type="protein sequence ID" value="EKX42223"/>
    <property type="gene ID" value="GUITHDRAFT_111786"/>
</dbReference>
<dbReference type="EMBL" id="JH993018">
    <property type="protein sequence ID" value="EKX42223.1"/>
    <property type="molecule type" value="Genomic_DNA"/>
</dbReference>
<dbReference type="Pfam" id="PF05175">
    <property type="entry name" value="MTS"/>
    <property type="match status" value="1"/>
</dbReference>
<reference evidence="5" key="3">
    <citation type="submission" date="2016-03" db="UniProtKB">
        <authorList>
            <consortium name="EnsemblProtists"/>
        </authorList>
    </citation>
    <scope>IDENTIFICATION</scope>
</reference>
<dbReference type="OrthoDB" id="540004at2759"/>
<evidence type="ECO:0000313" key="6">
    <source>
        <dbReference type="Proteomes" id="UP000011087"/>
    </source>
</evidence>
<dbReference type="RefSeq" id="XP_005829203.1">
    <property type="nucleotide sequence ID" value="XM_005829146.1"/>
</dbReference>
<proteinExistence type="predicted"/>
<reference evidence="4 6" key="1">
    <citation type="journal article" date="2012" name="Nature">
        <title>Algal genomes reveal evolutionary mosaicism and the fate of nucleomorphs.</title>
        <authorList>
            <consortium name="DOE Joint Genome Institute"/>
            <person name="Curtis B.A."/>
            <person name="Tanifuji G."/>
            <person name="Burki F."/>
            <person name="Gruber A."/>
            <person name="Irimia M."/>
            <person name="Maruyama S."/>
            <person name="Arias M.C."/>
            <person name="Ball S.G."/>
            <person name="Gile G.H."/>
            <person name="Hirakawa Y."/>
            <person name="Hopkins J.F."/>
            <person name="Kuo A."/>
            <person name="Rensing S.A."/>
            <person name="Schmutz J."/>
            <person name="Symeonidi A."/>
            <person name="Elias M."/>
            <person name="Eveleigh R.J."/>
            <person name="Herman E.K."/>
            <person name="Klute M.J."/>
            <person name="Nakayama T."/>
            <person name="Obornik M."/>
            <person name="Reyes-Prieto A."/>
            <person name="Armbrust E.V."/>
            <person name="Aves S.J."/>
            <person name="Beiko R.G."/>
            <person name="Coutinho P."/>
            <person name="Dacks J.B."/>
            <person name="Durnford D.G."/>
            <person name="Fast N.M."/>
            <person name="Green B.R."/>
            <person name="Grisdale C.J."/>
            <person name="Hempel F."/>
            <person name="Henrissat B."/>
            <person name="Hoppner M.P."/>
            <person name="Ishida K."/>
            <person name="Kim E."/>
            <person name="Koreny L."/>
            <person name="Kroth P.G."/>
            <person name="Liu Y."/>
            <person name="Malik S.B."/>
            <person name="Maier U.G."/>
            <person name="McRose D."/>
            <person name="Mock T."/>
            <person name="Neilson J.A."/>
            <person name="Onodera N.T."/>
            <person name="Poole A.M."/>
            <person name="Pritham E.J."/>
            <person name="Richards T.A."/>
            <person name="Rocap G."/>
            <person name="Roy S.W."/>
            <person name="Sarai C."/>
            <person name="Schaack S."/>
            <person name="Shirato S."/>
            <person name="Slamovits C.H."/>
            <person name="Spencer D.F."/>
            <person name="Suzuki S."/>
            <person name="Worden A.Z."/>
            <person name="Zauner S."/>
            <person name="Barry K."/>
            <person name="Bell C."/>
            <person name="Bharti A.K."/>
            <person name="Crow J.A."/>
            <person name="Grimwood J."/>
            <person name="Kramer R."/>
            <person name="Lindquist E."/>
            <person name="Lucas S."/>
            <person name="Salamov A."/>
            <person name="McFadden G.I."/>
            <person name="Lane C.E."/>
            <person name="Keeling P.J."/>
            <person name="Gray M.W."/>
            <person name="Grigoriev I.V."/>
            <person name="Archibald J.M."/>
        </authorList>
    </citation>
    <scope>NUCLEOTIDE SEQUENCE</scope>
    <source>
        <strain evidence="4 6">CCMP2712</strain>
    </source>
</reference>
<gene>
    <name evidence="4" type="ORF">GUITHDRAFT_111786</name>
</gene>
<dbReference type="GO" id="GO:0008757">
    <property type="term" value="F:S-adenosylmethionine-dependent methyltransferase activity"/>
    <property type="evidence" value="ECO:0007669"/>
    <property type="project" value="InterPro"/>
</dbReference>
<name>L1J116_GUITC</name>
<organism evidence="4">
    <name type="scientific">Guillardia theta (strain CCMP2712)</name>
    <name type="common">Cryptophyte</name>
    <dbReference type="NCBI Taxonomy" id="905079"/>
    <lineage>
        <taxon>Eukaryota</taxon>
        <taxon>Cryptophyceae</taxon>
        <taxon>Pyrenomonadales</taxon>
        <taxon>Geminigeraceae</taxon>
        <taxon>Guillardia</taxon>
    </lineage>
</organism>
<dbReference type="GO" id="GO:0032259">
    <property type="term" value="P:methylation"/>
    <property type="evidence" value="ECO:0007669"/>
    <property type="project" value="UniProtKB-KW"/>
</dbReference>
<sequence length="238" mass="26277">MGVRIKTGRSVHFDPENVQLFINALLNLQKSRQGARVLDLGCGTGLWGLLASKILNPSILVMVDNDPCSVELARNNAASNEIVCETYCGDLYQAIPADIPPFDVVLCNPPQTGGPLRLKEERPDKYGGEDGADFFDLLARDSGGWIADGGCIIFSQHGLAHPKRVLDSFHSRGYSLRIIAEQERVFERDAVNAACEGLWEYQLKAEKEGRAELELSGERCFTSWQRVYLASRDGFASN</sequence>
<dbReference type="GeneID" id="17298839"/>